<sequence>MKPIDLFKLLTVHQNTLFDWKLSSFGLILSKSHKGIRGYQILSLSSPHLSLGISSWKLCLQPSDISPQNNVAKISSCYRCRWYSSHTSIHGNQQDKNTRGGDTKNGFSPVKIEELKKNLSNSVKYMFLQSYNYNLTHKEITMESNFFGTDHISKGMFLYAVELLKMRLYLHFSYADVTVSIKETTLLESEDFIIRASWKLSAVSPRHVVKFWRYLSKRITIEDKDFEVINGISDFYIGSDGTVRKHKLKRIR</sequence>
<comment type="caution">
    <text evidence="1">The sequence shown here is derived from an EMBL/GenBank/DDBJ whole genome shotgun (WGS) entry which is preliminary data.</text>
</comment>
<reference evidence="1" key="2">
    <citation type="submission" date="2023-04" db="EMBL/GenBank/DDBJ databases">
        <authorList>
            <person name="Bu L."/>
            <person name="Lu L."/>
            <person name="Laidemitt M.R."/>
            <person name="Zhang S.M."/>
            <person name="Mutuku M."/>
            <person name="Mkoji G."/>
            <person name="Steinauer M."/>
            <person name="Loker E.S."/>
        </authorList>
    </citation>
    <scope>NUCLEOTIDE SEQUENCE</scope>
    <source>
        <strain evidence="1">KasaAsao</strain>
        <tissue evidence="1">Whole Snail</tissue>
    </source>
</reference>
<keyword evidence="2" id="KW-1185">Reference proteome</keyword>
<dbReference type="Proteomes" id="UP001233172">
    <property type="component" value="Unassembled WGS sequence"/>
</dbReference>
<organism evidence="1 2">
    <name type="scientific">Biomphalaria pfeifferi</name>
    <name type="common">Bloodfluke planorb</name>
    <name type="synonym">Freshwater snail</name>
    <dbReference type="NCBI Taxonomy" id="112525"/>
    <lineage>
        <taxon>Eukaryota</taxon>
        <taxon>Metazoa</taxon>
        <taxon>Spiralia</taxon>
        <taxon>Lophotrochozoa</taxon>
        <taxon>Mollusca</taxon>
        <taxon>Gastropoda</taxon>
        <taxon>Heterobranchia</taxon>
        <taxon>Euthyneura</taxon>
        <taxon>Panpulmonata</taxon>
        <taxon>Hygrophila</taxon>
        <taxon>Lymnaeoidea</taxon>
        <taxon>Planorbidae</taxon>
        <taxon>Biomphalaria</taxon>
    </lineage>
</organism>
<name>A0AAD8B0V8_BIOPF</name>
<dbReference type="EMBL" id="JASAOG010000171">
    <property type="protein sequence ID" value="KAK0046019.1"/>
    <property type="molecule type" value="Genomic_DNA"/>
</dbReference>
<dbReference type="Pfam" id="PF10184">
    <property type="entry name" value="DUF2358"/>
    <property type="match status" value="1"/>
</dbReference>
<accession>A0AAD8B0V8</accession>
<dbReference type="InterPro" id="IPR018790">
    <property type="entry name" value="DUF2358"/>
</dbReference>
<reference evidence="1" key="1">
    <citation type="journal article" date="2023" name="PLoS Negl. Trop. Dis.">
        <title>A genome sequence for Biomphalaria pfeifferi, the major vector snail for the human-infecting parasite Schistosoma mansoni.</title>
        <authorList>
            <person name="Bu L."/>
            <person name="Lu L."/>
            <person name="Laidemitt M.R."/>
            <person name="Zhang S.M."/>
            <person name="Mutuku M."/>
            <person name="Mkoji G."/>
            <person name="Steinauer M."/>
            <person name="Loker E.S."/>
        </authorList>
    </citation>
    <scope>NUCLEOTIDE SEQUENCE</scope>
    <source>
        <strain evidence="1">KasaAsao</strain>
    </source>
</reference>
<dbReference type="AlphaFoldDB" id="A0AAD8B0V8"/>
<proteinExistence type="predicted"/>
<evidence type="ECO:0000313" key="2">
    <source>
        <dbReference type="Proteomes" id="UP001233172"/>
    </source>
</evidence>
<gene>
    <name evidence="1" type="ORF">Bpfe_024480</name>
</gene>
<evidence type="ECO:0000313" key="1">
    <source>
        <dbReference type="EMBL" id="KAK0046019.1"/>
    </source>
</evidence>
<protein>
    <submittedName>
        <fullName evidence="1">Uncharacterized protein</fullName>
    </submittedName>
</protein>